<dbReference type="Pfam" id="PF13699">
    <property type="entry name" value="eCIS_core"/>
    <property type="match status" value="1"/>
</dbReference>
<feature type="region of interest" description="Disordered" evidence="1">
    <location>
        <begin position="1"/>
        <end position="25"/>
    </location>
</feature>
<accession>A0ABX6C2Y1</accession>
<protein>
    <submittedName>
        <fullName evidence="3">DUF4157 domain-containing protein</fullName>
    </submittedName>
</protein>
<sequence>MARTSSTGSTRPGSPPISSPATSPVHPDPAVVDLLAAWVPRRDLQAMRIVTGRPWRWLPAFLGRTAITFAPFVIFRAGGYRPGTAAGLALIAHEAMHLTQVREMGRPRFYARYLLGQLRSGFRHGRHPLEIPCIELQRQVRAALRARGWPG</sequence>
<feature type="compositionally biased region" description="Low complexity" evidence="1">
    <location>
        <begin position="1"/>
        <end position="12"/>
    </location>
</feature>
<gene>
    <name evidence="3" type="ORF">Tbon_10150</name>
</gene>
<evidence type="ECO:0000313" key="3">
    <source>
        <dbReference type="EMBL" id="QFG03642.1"/>
    </source>
</evidence>
<dbReference type="EMBL" id="CP042829">
    <property type="protein sequence ID" value="QFG03642.1"/>
    <property type="molecule type" value="Genomic_DNA"/>
</dbReference>
<reference evidence="3 4" key="1">
    <citation type="submission" date="2019-08" db="EMBL/GenBank/DDBJ databases">
        <authorList>
            <person name="Toschakov S.V."/>
        </authorList>
    </citation>
    <scope>NUCLEOTIDE SEQUENCE [LARGE SCALE GENOMIC DNA]</scope>
    <source>
        <strain evidence="3 4">3753O</strain>
    </source>
</reference>
<evidence type="ECO:0000256" key="1">
    <source>
        <dbReference type="SAM" id="MobiDB-lite"/>
    </source>
</evidence>
<evidence type="ECO:0000259" key="2">
    <source>
        <dbReference type="Pfam" id="PF13699"/>
    </source>
</evidence>
<dbReference type="InterPro" id="IPR025295">
    <property type="entry name" value="eCIS_core_dom"/>
</dbReference>
<proteinExistence type="predicted"/>
<feature type="domain" description="eCIS core" evidence="2">
    <location>
        <begin position="42"/>
        <end position="103"/>
    </location>
</feature>
<dbReference type="Proteomes" id="UP000326331">
    <property type="component" value="Chromosome"/>
</dbReference>
<organism evidence="3 4">
    <name type="scientific">Tepidiforma bonchosmolovskayae</name>
    <dbReference type="NCBI Taxonomy" id="2601677"/>
    <lineage>
        <taxon>Bacteria</taxon>
        <taxon>Bacillati</taxon>
        <taxon>Chloroflexota</taxon>
        <taxon>Tepidiformia</taxon>
        <taxon>Tepidiformales</taxon>
        <taxon>Tepidiformaceae</taxon>
        <taxon>Tepidiforma</taxon>
    </lineage>
</organism>
<keyword evidence="4" id="KW-1185">Reference proteome</keyword>
<name>A0ABX6C2Y1_9CHLR</name>
<evidence type="ECO:0000313" key="4">
    <source>
        <dbReference type="Proteomes" id="UP000326331"/>
    </source>
</evidence>
<reference evidence="3 4" key="2">
    <citation type="submission" date="2019-10" db="EMBL/GenBank/DDBJ databases">
        <title>Thermopilla bonchosmolovskayae gen. nov., sp. nov., a moderately thermophilic Chloroflexi bacterium from a Chukotka hot spring (Arctic, Russia), representing a novel classis Thermopillaia, which include previously uncultivated lineage OLB14.</title>
        <authorList>
            <person name="Kochetkova T.V."/>
            <person name="Zayulina K.S."/>
            <person name="Zhigarkov V.S."/>
            <person name="Minaev N.V."/>
            <person name="Novikov A."/>
            <person name="Toshchakov S.V."/>
            <person name="Elcheninov A.G."/>
            <person name="Kublanov I.V."/>
        </authorList>
    </citation>
    <scope>NUCLEOTIDE SEQUENCE [LARGE SCALE GENOMIC DNA]</scope>
    <source>
        <strain evidence="3 4">3753O</strain>
    </source>
</reference>